<reference evidence="2 3" key="1">
    <citation type="journal article" date="2013" name="Genome Biol.">
        <title>The genome sequence of the most widely cultivated cacao type and its use to identify candidate genes regulating pod color.</title>
        <authorList>
            <person name="Motamayor J.C."/>
            <person name="Mockaitis K."/>
            <person name="Schmutz J."/>
            <person name="Haiminen N."/>
            <person name="Iii D.L."/>
            <person name="Cornejo O."/>
            <person name="Findley S.D."/>
            <person name="Zheng P."/>
            <person name="Utro F."/>
            <person name="Royaert S."/>
            <person name="Saski C."/>
            <person name="Jenkins J."/>
            <person name="Podicheti R."/>
            <person name="Zhao M."/>
            <person name="Scheffler B.E."/>
            <person name="Stack J.C."/>
            <person name="Feltus F.A."/>
            <person name="Mustiga G.M."/>
            <person name="Amores F."/>
            <person name="Phillips W."/>
            <person name="Marelli J.P."/>
            <person name="May G.D."/>
            <person name="Shapiro H."/>
            <person name="Ma J."/>
            <person name="Bustamante C.D."/>
            <person name="Schnell R.J."/>
            <person name="Main D."/>
            <person name="Gilbert D."/>
            <person name="Parida L."/>
            <person name="Kuhn D.N."/>
        </authorList>
    </citation>
    <scope>NUCLEOTIDE SEQUENCE [LARGE SCALE GENOMIC DNA]</scope>
    <source>
        <strain evidence="3">cv. Matina 1-6</strain>
    </source>
</reference>
<protein>
    <submittedName>
        <fullName evidence="2">Uncharacterized protein</fullName>
    </submittedName>
</protein>
<evidence type="ECO:0000313" key="2">
    <source>
        <dbReference type="EMBL" id="EOX99343.1"/>
    </source>
</evidence>
<feature type="region of interest" description="Disordered" evidence="1">
    <location>
        <begin position="1"/>
        <end position="84"/>
    </location>
</feature>
<dbReference type="HOGENOM" id="CLU_2531985_0_0_1"/>
<evidence type="ECO:0000256" key="1">
    <source>
        <dbReference type="SAM" id="MobiDB-lite"/>
    </source>
</evidence>
<feature type="compositionally biased region" description="Basic and acidic residues" evidence="1">
    <location>
        <begin position="75"/>
        <end position="84"/>
    </location>
</feature>
<dbReference type="Gramene" id="EOX99343">
    <property type="protein sequence ID" value="EOX99343"/>
    <property type="gene ID" value="TCM_007978"/>
</dbReference>
<keyword evidence="3" id="KW-1185">Reference proteome</keyword>
<gene>
    <name evidence="2" type="ORF">TCM_007978</name>
</gene>
<organism evidence="2 3">
    <name type="scientific">Theobroma cacao</name>
    <name type="common">Cacao</name>
    <name type="synonym">Cocoa</name>
    <dbReference type="NCBI Taxonomy" id="3641"/>
    <lineage>
        <taxon>Eukaryota</taxon>
        <taxon>Viridiplantae</taxon>
        <taxon>Streptophyta</taxon>
        <taxon>Embryophyta</taxon>
        <taxon>Tracheophyta</taxon>
        <taxon>Spermatophyta</taxon>
        <taxon>Magnoliopsida</taxon>
        <taxon>eudicotyledons</taxon>
        <taxon>Gunneridae</taxon>
        <taxon>Pentapetalae</taxon>
        <taxon>rosids</taxon>
        <taxon>malvids</taxon>
        <taxon>Malvales</taxon>
        <taxon>Malvaceae</taxon>
        <taxon>Byttnerioideae</taxon>
        <taxon>Theobroma</taxon>
    </lineage>
</organism>
<proteinExistence type="predicted"/>
<dbReference type="Proteomes" id="UP000026915">
    <property type="component" value="Chromosome 2"/>
</dbReference>
<sequence length="84" mass="9308">MKRLGLGTKATGTDSFKECLGHDGKGSNRRIWQQDDGAKGDGERPIAVKIGQRQNRSQATDNGTTPRMLWKSGKGFRERGERYG</sequence>
<dbReference type="AlphaFoldDB" id="A0A061EAN5"/>
<feature type="compositionally biased region" description="Basic and acidic residues" evidence="1">
    <location>
        <begin position="15"/>
        <end position="46"/>
    </location>
</feature>
<feature type="compositionally biased region" description="Polar residues" evidence="1">
    <location>
        <begin position="52"/>
        <end position="65"/>
    </location>
</feature>
<evidence type="ECO:0000313" key="3">
    <source>
        <dbReference type="Proteomes" id="UP000026915"/>
    </source>
</evidence>
<dbReference type="EMBL" id="CM001880">
    <property type="protein sequence ID" value="EOX99343.1"/>
    <property type="molecule type" value="Genomic_DNA"/>
</dbReference>
<accession>A0A061EAN5</accession>
<dbReference type="InParanoid" id="A0A061EAN5"/>
<name>A0A061EAN5_THECC</name>